<dbReference type="GO" id="GO:0098552">
    <property type="term" value="C:side of membrane"/>
    <property type="evidence" value="ECO:0007669"/>
    <property type="project" value="UniProtKB-KW"/>
</dbReference>
<dbReference type="PANTHER" id="PTHR37928:SF2">
    <property type="entry name" value="GPI ANCHORED CFEM DOMAIN PROTEIN (AFU_ORTHOLOGUE AFUA_6G10580)"/>
    <property type="match status" value="1"/>
</dbReference>
<reference evidence="19" key="1">
    <citation type="submission" date="2022-07" db="EMBL/GenBank/DDBJ databases">
        <title>Genome Sequence of Xylaria arbuscula.</title>
        <authorList>
            <person name="Buettner E."/>
        </authorList>
    </citation>
    <scope>NUCLEOTIDE SEQUENCE</scope>
    <source>
        <strain evidence="19">VT107</strain>
    </source>
</reference>
<keyword evidence="6 15" id="KW-0349">Heme</keyword>
<keyword evidence="12 15" id="KW-1015">Disulfide bond</keyword>
<dbReference type="PANTHER" id="PTHR37928">
    <property type="entry name" value="CFEM DOMAIN PROTEIN (AFU_ORTHOLOGUE AFUA_6G14090)"/>
    <property type="match status" value="1"/>
</dbReference>
<comment type="similarity">
    <text evidence="3">Belongs to the RBT5 family.</text>
</comment>
<keyword evidence="4" id="KW-1003">Cell membrane</keyword>
<feature type="region of interest" description="Disordered" evidence="16">
    <location>
        <begin position="92"/>
        <end position="153"/>
    </location>
</feature>
<proteinExistence type="inferred from homology"/>
<feature type="chain" id="PRO_5040807177" description="CFEM domain-containing protein" evidence="17">
    <location>
        <begin position="18"/>
        <end position="187"/>
    </location>
</feature>
<dbReference type="GO" id="GO:0046872">
    <property type="term" value="F:metal ion binding"/>
    <property type="evidence" value="ECO:0007669"/>
    <property type="project" value="UniProtKB-UniRule"/>
</dbReference>
<evidence type="ECO:0000256" key="9">
    <source>
        <dbReference type="ARBA" id="ARBA00022729"/>
    </source>
</evidence>
<dbReference type="GO" id="GO:0005576">
    <property type="term" value="C:extracellular region"/>
    <property type="evidence" value="ECO:0007669"/>
    <property type="project" value="UniProtKB-SubCell"/>
</dbReference>
<evidence type="ECO:0000256" key="16">
    <source>
        <dbReference type="SAM" id="MobiDB-lite"/>
    </source>
</evidence>
<evidence type="ECO:0000256" key="12">
    <source>
        <dbReference type="ARBA" id="ARBA00023157"/>
    </source>
</evidence>
<keyword evidence="7" id="KW-0336">GPI-anchor</keyword>
<evidence type="ECO:0000256" key="15">
    <source>
        <dbReference type="PROSITE-ProRule" id="PRU01356"/>
    </source>
</evidence>
<feature type="disulfide bond" evidence="15">
    <location>
        <begin position="41"/>
        <end position="48"/>
    </location>
</feature>
<dbReference type="InterPro" id="IPR008427">
    <property type="entry name" value="Extracellular_membr_CFEM_dom"/>
</dbReference>
<keyword evidence="14" id="KW-0449">Lipoprotein</keyword>
<feature type="compositionally biased region" description="Low complexity" evidence="16">
    <location>
        <begin position="95"/>
        <end position="146"/>
    </location>
</feature>
<name>A0A9W8NCF9_9PEZI</name>
<evidence type="ECO:0000256" key="8">
    <source>
        <dbReference type="ARBA" id="ARBA00022723"/>
    </source>
</evidence>
<protein>
    <recommendedName>
        <fullName evidence="18">CFEM domain-containing protein</fullName>
    </recommendedName>
</protein>
<keyword evidence="13" id="KW-0325">Glycoprotein</keyword>
<evidence type="ECO:0000256" key="4">
    <source>
        <dbReference type="ARBA" id="ARBA00022475"/>
    </source>
</evidence>
<keyword evidence="5" id="KW-0964">Secreted</keyword>
<comment type="caution">
    <text evidence="15">Lacks conserved residue(s) required for the propagation of feature annotation.</text>
</comment>
<evidence type="ECO:0000256" key="13">
    <source>
        <dbReference type="ARBA" id="ARBA00023180"/>
    </source>
</evidence>
<gene>
    <name evidence="19" type="ORF">NPX13_g6524</name>
</gene>
<sequence>MKYAVATLAYFFAAASAQSLSDIPACALPCIDDARTKATDCAADDYQCICSHVEALSTAATECVLGECGQDVAIQQVLPAVTAFCQAVNNGGGETPEPTSEPASTSEPTSETTSVPTVTATSTEVSSSSSASVPVTSSPGSTLTPTFGGGNATATASTSSLIPTAGAAIVNSMGPFAMVVLGALAAL</sequence>
<evidence type="ECO:0000259" key="18">
    <source>
        <dbReference type="PROSITE" id="PS52012"/>
    </source>
</evidence>
<evidence type="ECO:0000256" key="11">
    <source>
        <dbReference type="ARBA" id="ARBA00023136"/>
    </source>
</evidence>
<comment type="subcellular location">
    <subcellularLocation>
        <location evidence="1">Cell membrane</location>
        <topology evidence="1">Lipid-anchor</topology>
        <topology evidence="1">GPI-anchor</topology>
    </subcellularLocation>
    <subcellularLocation>
        <location evidence="2">Secreted</location>
    </subcellularLocation>
</comment>
<evidence type="ECO:0000313" key="20">
    <source>
        <dbReference type="Proteomes" id="UP001148614"/>
    </source>
</evidence>
<accession>A0A9W8NCF9</accession>
<keyword evidence="8 15" id="KW-0479">Metal-binding</keyword>
<dbReference type="Proteomes" id="UP001148614">
    <property type="component" value="Unassembled WGS sequence"/>
</dbReference>
<dbReference type="GO" id="GO:0005886">
    <property type="term" value="C:plasma membrane"/>
    <property type="evidence" value="ECO:0007669"/>
    <property type="project" value="UniProtKB-SubCell"/>
</dbReference>
<evidence type="ECO:0000256" key="6">
    <source>
        <dbReference type="ARBA" id="ARBA00022617"/>
    </source>
</evidence>
<dbReference type="InterPro" id="IPR051735">
    <property type="entry name" value="CFEM_domain"/>
</dbReference>
<feature type="signal peptide" evidence="17">
    <location>
        <begin position="1"/>
        <end position="17"/>
    </location>
</feature>
<keyword evidence="10 15" id="KW-0408">Iron</keyword>
<feature type="domain" description="CFEM" evidence="18">
    <location>
        <begin position="1"/>
        <end position="112"/>
    </location>
</feature>
<dbReference type="PROSITE" id="PS52012">
    <property type="entry name" value="CFEM"/>
    <property type="match status" value="1"/>
</dbReference>
<evidence type="ECO:0000256" key="7">
    <source>
        <dbReference type="ARBA" id="ARBA00022622"/>
    </source>
</evidence>
<keyword evidence="11" id="KW-0472">Membrane</keyword>
<dbReference type="Pfam" id="PF05730">
    <property type="entry name" value="CFEM"/>
    <property type="match status" value="1"/>
</dbReference>
<keyword evidence="20" id="KW-1185">Reference proteome</keyword>
<dbReference type="VEuPathDB" id="FungiDB:F4678DRAFT_459331"/>
<evidence type="ECO:0000256" key="17">
    <source>
        <dbReference type="SAM" id="SignalP"/>
    </source>
</evidence>
<comment type="caution">
    <text evidence="19">The sequence shown here is derived from an EMBL/GenBank/DDBJ whole genome shotgun (WGS) entry which is preliminary data.</text>
</comment>
<evidence type="ECO:0000256" key="14">
    <source>
        <dbReference type="ARBA" id="ARBA00023288"/>
    </source>
</evidence>
<evidence type="ECO:0000256" key="2">
    <source>
        <dbReference type="ARBA" id="ARBA00004613"/>
    </source>
</evidence>
<organism evidence="19 20">
    <name type="scientific">Xylaria arbuscula</name>
    <dbReference type="NCBI Taxonomy" id="114810"/>
    <lineage>
        <taxon>Eukaryota</taxon>
        <taxon>Fungi</taxon>
        <taxon>Dikarya</taxon>
        <taxon>Ascomycota</taxon>
        <taxon>Pezizomycotina</taxon>
        <taxon>Sordariomycetes</taxon>
        <taxon>Xylariomycetidae</taxon>
        <taxon>Xylariales</taxon>
        <taxon>Xylariaceae</taxon>
        <taxon>Xylaria</taxon>
    </lineage>
</organism>
<evidence type="ECO:0000313" key="19">
    <source>
        <dbReference type="EMBL" id="KAJ3568139.1"/>
    </source>
</evidence>
<dbReference type="SMART" id="SM00747">
    <property type="entry name" value="CFEM"/>
    <property type="match status" value="1"/>
</dbReference>
<dbReference type="VEuPathDB" id="FungiDB:F4678DRAFT_455432"/>
<evidence type="ECO:0000256" key="1">
    <source>
        <dbReference type="ARBA" id="ARBA00004609"/>
    </source>
</evidence>
<keyword evidence="9 17" id="KW-0732">Signal</keyword>
<dbReference type="EMBL" id="JANPWZ010001166">
    <property type="protein sequence ID" value="KAJ3568139.1"/>
    <property type="molecule type" value="Genomic_DNA"/>
</dbReference>
<evidence type="ECO:0000256" key="10">
    <source>
        <dbReference type="ARBA" id="ARBA00023004"/>
    </source>
</evidence>
<evidence type="ECO:0000256" key="3">
    <source>
        <dbReference type="ARBA" id="ARBA00010031"/>
    </source>
</evidence>
<dbReference type="AlphaFoldDB" id="A0A9W8NCF9"/>
<feature type="binding site" description="axial binding residue" evidence="15">
    <location>
        <position position="45"/>
    </location>
    <ligand>
        <name>heme</name>
        <dbReference type="ChEBI" id="CHEBI:30413"/>
    </ligand>
    <ligandPart>
        <name>Fe</name>
        <dbReference type="ChEBI" id="CHEBI:18248"/>
    </ligandPart>
</feature>
<evidence type="ECO:0000256" key="5">
    <source>
        <dbReference type="ARBA" id="ARBA00022525"/>
    </source>
</evidence>